<evidence type="ECO:0000259" key="15">
    <source>
        <dbReference type="Pfam" id="PF02563"/>
    </source>
</evidence>
<keyword evidence="9" id="KW-0406">Ion transport</keyword>
<dbReference type="Gene3D" id="3.10.560.10">
    <property type="entry name" value="Outer membrane lipoprotein wza domain like"/>
    <property type="match status" value="2"/>
</dbReference>
<evidence type="ECO:0000256" key="14">
    <source>
        <dbReference type="ARBA" id="ARBA00023288"/>
    </source>
</evidence>
<keyword evidence="18" id="KW-1185">Reference proteome</keyword>
<keyword evidence="14" id="KW-0449">Lipoprotein</keyword>
<dbReference type="PROSITE" id="PS51257">
    <property type="entry name" value="PROKAR_LIPOPROTEIN"/>
    <property type="match status" value="1"/>
</dbReference>
<evidence type="ECO:0000313" key="17">
    <source>
        <dbReference type="EMBL" id="ADL02603.1"/>
    </source>
</evidence>
<dbReference type="InterPro" id="IPR049712">
    <property type="entry name" value="Poly_export"/>
</dbReference>
<dbReference type="BioCyc" id="BSUB633149:G1GM8-3312-MONOMER"/>
<evidence type="ECO:0000256" key="7">
    <source>
        <dbReference type="ARBA" id="ARBA00022729"/>
    </source>
</evidence>
<dbReference type="eggNOG" id="COG1596">
    <property type="taxonomic scope" value="Bacteria"/>
</dbReference>
<dbReference type="InterPro" id="IPR054765">
    <property type="entry name" value="SLBB_dom"/>
</dbReference>
<dbReference type="Pfam" id="PF22461">
    <property type="entry name" value="SLBB_2"/>
    <property type="match status" value="2"/>
</dbReference>
<evidence type="ECO:0000256" key="13">
    <source>
        <dbReference type="ARBA" id="ARBA00023237"/>
    </source>
</evidence>
<evidence type="ECO:0000256" key="2">
    <source>
        <dbReference type="ARBA" id="ARBA00009450"/>
    </source>
</evidence>
<keyword evidence="3" id="KW-0813">Transport</keyword>
<dbReference type="Pfam" id="PF02563">
    <property type="entry name" value="Poly_export"/>
    <property type="match status" value="1"/>
</dbReference>
<evidence type="ECO:0000256" key="1">
    <source>
        <dbReference type="ARBA" id="ARBA00004571"/>
    </source>
</evidence>
<keyword evidence="6" id="KW-0812">Transmembrane</keyword>
<evidence type="ECO:0000313" key="18">
    <source>
        <dbReference type="Proteomes" id="UP000002696"/>
    </source>
</evidence>
<comment type="similarity">
    <text evidence="2">Belongs to the BexD/CtrA/VexA family.</text>
</comment>
<dbReference type="AlphaFoldDB" id="D9QG61"/>
<dbReference type="EMBL" id="CP002102">
    <property type="protein sequence ID" value="ADL02603.1"/>
    <property type="molecule type" value="Genomic_DNA"/>
</dbReference>
<dbReference type="OrthoDB" id="7198507at2"/>
<dbReference type="GO" id="GO:0009279">
    <property type="term" value="C:cell outer membrane"/>
    <property type="evidence" value="ECO:0007669"/>
    <property type="project" value="UniProtKB-SubCell"/>
</dbReference>
<organism evidence="17 18">
    <name type="scientific">Brevundimonas subvibrioides (strain ATCC 15264 / DSM 4735 / LMG 14903 / NBRC 16000 / CB 81)</name>
    <name type="common">Caulobacter subvibrioides</name>
    <dbReference type="NCBI Taxonomy" id="633149"/>
    <lineage>
        <taxon>Bacteria</taxon>
        <taxon>Pseudomonadati</taxon>
        <taxon>Pseudomonadota</taxon>
        <taxon>Alphaproteobacteria</taxon>
        <taxon>Caulobacterales</taxon>
        <taxon>Caulobacteraceae</taxon>
        <taxon>Brevundimonas</taxon>
    </lineage>
</organism>
<dbReference type="InParanoid" id="D9QG61"/>
<evidence type="ECO:0000256" key="10">
    <source>
        <dbReference type="ARBA" id="ARBA00023114"/>
    </source>
</evidence>
<evidence type="ECO:0000256" key="9">
    <source>
        <dbReference type="ARBA" id="ARBA00023065"/>
    </source>
</evidence>
<dbReference type="GO" id="GO:0015288">
    <property type="term" value="F:porin activity"/>
    <property type="evidence" value="ECO:0007669"/>
    <property type="project" value="UniProtKB-KW"/>
</dbReference>
<dbReference type="GO" id="GO:0046930">
    <property type="term" value="C:pore complex"/>
    <property type="evidence" value="ECO:0007669"/>
    <property type="project" value="UniProtKB-KW"/>
</dbReference>
<keyword evidence="8" id="KW-0625">Polysaccharide transport</keyword>
<feature type="domain" description="SLBB" evidence="16">
    <location>
        <begin position="255"/>
        <end position="347"/>
    </location>
</feature>
<accession>D9QG61</accession>
<dbReference type="HOGENOM" id="CLU_038343_4_0_5"/>
<dbReference type="RefSeq" id="WP_013270703.1">
    <property type="nucleotide sequence ID" value="NC_014375.1"/>
</dbReference>
<proteinExistence type="inferred from homology"/>
<dbReference type="GO" id="GO:0015159">
    <property type="term" value="F:polysaccharide transmembrane transporter activity"/>
    <property type="evidence" value="ECO:0007669"/>
    <property type="project" value="InterPro"/>
</dbReference>
<dbReference type="STRING" id="633149.Bresu_3297"/>
<dbReference type="GO" id="GO:0006811">
    <property type="term" value="P:monoatomic ion transport"/>
    <property type="evidence" value="ECO:0007669"/>
    <property type="project" value="UniProtKB-KW"/>
</dbReference>
<dbReference type="Gene3D" id="3.30.1950.10">
    <property type="entry name" value="wza like domain"/>
    <property type="match status" value="1"/>
</dbReference>
<feature type="domain" description="SLBB" evidence="16">
    <location>
        <begin position="171"/>
        <end position="243"/>
    </location>
</feature>
<comment type="subcellular location">
    <subcellularLocation>
        <location evidence="1">Cell outer membrane</location>
        <topology evidence="1">Multi-pass membrane protein</topology>
    </subcellularLocation>
</comment>
<evidence type="ECO:0000256" key="8">
    <source>
        <dbReference type="ARBA" id="ARBA00023047"/>
    </source>
</evidence>
<reference evidence="18" key="1">
    <citation type="journal article" date="2011" name="J. Bacteriol.">
        <title>Genome sequences of eight morphologically diverse alphaproteobacteria.</title>
        <authorList>
            <consortium name="US DOE Joint Genome Institute"/>
            <person name="Brown P.J."/>
            <person name="Kysela D.T."/>
            <person name="Buechlein A."/>
            <person name="Hemmerich C."/>
            <person name="Brun Y.V."/>
        </authorList>
    </citation>
    <scope>NUCLEOTIDE SEQUENCE [LARGE SCALE GENOMIC DNA]</scope>
    <source>
        <strain evidence="18">ATCC 15264 / DSM 4735 / LMG 14903 / NBRC 16000 / CB 81</strain>
    </source>
</reference>
<evidence type="ECO:0000259" key="16">
    <source>
        <dbReference type="Pfam" id="PF22461"/>
    </source>
</evidence>
<evidence type="ECO:0000256" key="4">
    <source>
        <dbReference type="ARBA" id="ARBA00022452"/>
    </source>
</evidence>
<dbReference type="FunCoup" id="D9QG61">
    <property type="interactions" value="78"/>
</dbReference>
<evidence type="ECO:0000256" key="12">
    <source>
        <dbReference type="ARBA" id="ARBA00023139"/>
    </source>
</evidence>
<keyword evidence="13" id="KW-0998">Cell outer membrane</keyword>
<keyword evidence="10" id="KW-0626">Porin</keyword>
<keyword evidence="4" id="KW-1134">Transmembrane beta strand</keyword>
<dbReference type="Proteomes" id="UP000002696">
    <property type="component" value="Chromosome"/>
</dbReference>
<sequence length="382" mass="39279">MKHSVLAVLILATLGGCSTVPRDGPSGRAIDQGAMADADGASYAIVPLDYAVAERIKATAAPYGGSLAAAASTQPVDIIGEGDQLIVSVFEPSGALFGGGGSSTNVRSGGQALPAATVDRAGAVTVPYAGAVRVAGLTTSEAAAAIRRALVGKVGNPQVSVVLSENASNTVTVLGEVRSPGRKPLSVNAATILDVLAAAGGSPRPAQDVRVDLRRGDQTFSAPLTAVSSDFAENIRLQRGDLVSLSYVPRRYRTFGAVNAITLVDMPAGETTLADALSRAGGLNDGAANARSVMIFRFERPEVAQALGVTQPATIRGVPVIYRLNLEEGEGLFTAGTFVIQPEDIIYAPRALSAEVSKFFGLIQQVTRVVYDLSVTSTLTTN</sequence>
<protein>
    <submittedName>
        <fullName evidence="17">Polysaccharide export protein</fullName>
    </submittedName>
</protein>
<evidence type="ECO:0000256" key="5">
    <source>
        <dbReference type="ARBA" id="ARBA00022597"/>
    </source>
</evidence>
<dbReference type="InterPro" id="IPR003715">
    <property type="entry name" value="Poly_export_N"/>
</dbReference>
<evidence type="ECO:0000256" key="3">
    <source>
        <dbReference type="ARBA" id="ARBA00022448"/>
    </source>
</evidence>
<dbReference type="KEGG" id="bsb:Bresu_3297"/>
<keyword evidence="7" id="KW-0732">Signal</keyword>
<evidence type="ECO:0000256" key="11">
    <source>
        <dbReference type="ARBA" id="ARBA00023136"/>
    </source>
</evidence>
<dbReference type="PANTHER" id="PTHR33619:SF3">
    <property type="entry name" value="POLYSACCHARIDE EXPORT PROTEIN GFCE-RELATED"/>
    <property type="match status" value="1"/>
</dbReference>
<feature type="domain" description="Polysaccharide export protein N-terminal" evidence="15">
    <location>
        <begin position="74"/>
        <end position="163"/>
    </location>
</feature>
<keyword evidence="11" id="KW-0472">Membrane</keyword>
<evidence type="ECO:0000256" key="6">
    <source>
        <dbReference type="ARBA" id="ARBA00022692"/>
    </source>
</evidence>
<gene>
    <name evidence="17" type="ordered locus">Bresu_3297</name>
</gene>
<keyword evidence="12" id="KW-0564">Palmitate</keyword>
<keyword evidence="5" id="KW-0762">Sugar transport</keyword>
<dbReference type="PANTHER" id="PTHR33619">
    <property type="entry name" value="POLYSACCHARIDE EXPORT PROTEIN GFCE-RELATED"/>
    <property type="match status" value="1"/>
</dbReference>
<name>D9QG61_BRESC</name>